<comment type="caution">
    <text evidence="9">The sequence shown here is derived from an EMBL/GenBank/DDBJ whole genome shotgun (WGS) entry which is preliminary data.</text>
</comment>
<dbReference type="Pfam" id="PF08546">
    <property type="entry name" value="ApbA_C"/>
    <property type="match status" value="1"/>
</dbReference>
<dbReference type="InterPro" id="IPR051402">
    <property type="entry name" value="KPR-Related"/>
</dbReference>
<dbReference type="EC" id="1.1.1.169" evidence="2"/>
<dbReference type="RefSeq" id="WP_347166225.1">
    <property type="nucleotide sequence ID" value="NZ_JBDNCH010000002.1"/>
</dbReference>
<dbReference type="InterPro" id="IPR008927">
    <property type="entry name" value="6-PGluconate_DH-like_C_sf"/>
</dbReference>
<dbReference type="InterPro" id="IPR013752">
    <property type="entry name" value="KPA_reductase"/>
</dbReference>
<keyword evidence="4" id="KW-0566">Pantothenate biosynthesis</keyword>
<feature type="domain" description="Ketopantoate reductase C-terminal" evidence="8">
    <location>
        <begin position="210"/>
        <end position="298"/>
    </location>
</feature>
<reference evidence="9 10" key="1">
    <citation type="submission" date="2024-05" db="EMBL/GenBank/DDBJ databases">
        <title>Genome sequence of Ponticoccus litoralis KCCM 90028.</title>
        <authorList>
            <person name="Kim J.M."/>
            <person name="Lee J.K."/>
            <person name="Choi B.J."/>
            <person name="Bayburt H."/>
            <person name="Baek J.H."/>
            <person name="Jeon C.O."/>
        </authorList>
    </citation>
    <scope>NUCLEOTIDE SEQUENCE [LARGE SCALE GENOMIC DNA]</scope>
    <source>
        <strain evidence="9 10">KCCM 90028</strain>
    </source>
</reference>
<dbReference type="AlphaFoldDB" id="A0AAW9SQ60"/>
<protein>
    <recommendedName>
        <fullName evidence="3">2-dehydropantoate 2-reductase</fullName>
        <ecNumber evidence="2">1.1.1.169</ecNumber>
    </recommendedName>
    <alternativeName>
        <fullName evidence="5">Ketopantoate reductase</fullName>
    </alternativeName>
</protein>
<comment type="pathway">
    <text evidence="1">Cofactor biosynthesis; (R)-pantothenate biosynthesis; (R)-pantoate from 3-methyl-2-oxobutanoate: step 2/2.</text>
</comment>
<dbReference type="Proteomes" id="UP001428774">
    <property type="component" value="Unassembled WGS sequence"/>
</dbReference>
<dbReference type="SUPFAM" id="SSF51735">
    <property type="entry name" value="NAD(P)-binding Rossmann-fold domains"/>
    <property type="match status" value="1"/>
</dbReference>
<evidence type="ECO:0000256" key="6">
    <source>
        <dbReference type="ARBA" id="ARBA00048793"/>
    </source>
</evidence>
<name>A0AAW9SQ60_9RHOB</name>
<gene>
    <name evidence="9" type="ORF">ABFB10_08825</name>
</gene>
<organism evidence="9 10">
    <name type="scientific">Ponticoccus litoralis</name>
    <dbReference type="NCBI Taxonomy" id="422297"/>
    <lineage>
        <taxon>Bacteria</taxon>
        <taxon>Pseudomonadati</taxon>
        <taxon>Pseudomonadota</taxon>
        <taxon>Alphaproteobacteria</taxon>
        <taxon>Rhodobacterales</taxon>
        <taxon>Roseobacteraceae</taxon>
        <taxon>Ponticoccus</taxon>
    </lineage>
</organism>
<proteinExistence type="predicted"/>
<evidence type="ECO:0000313" key="9">
    <source>
        <dbReference type="EMBL" id="MEN9061125.1"/>
    </source>
</evidence>
<evidence type="ECO:0000256" key="1">
    <source>
        <dbReference type="ARBA" id="ARBA00004994"/>
    </source>
</evidence>
<dbReference type="Pfam" id="PF02558">
    <property type="entry name" value="ApbA"/>
    <property type="match status" value="1"/>
</dbReference>
<dbReference type="PANTHER" id="PTHR21708">
    <property type="entry name" value="PROBABLE 2-DEHYDROPANTOATE 2-REDUCTASE"/>
    <property type="match status" value="1"/>
</dbReference>
<dbReference type="GO" id="GO:0008677">
    <property type="term" value="F:2-dehydropantoate 2-reductase activity"/>
    <property type="evidence" value="ECO:0007669"/>
    <property type="project" value="UniProtKB-EC"/>
</dbReference>
<evidence type="ECO:0000313" key="10">
    <source>
        <dbReference type="Proteomes" id="UP001428774"/>
    </source>
</evidence>
<dbReference type="PANTHER" id="PTHR21708:SF26">
    <property type="entry name" value="2-DEHYDROPANTOATE 2-REDUCTASE"/>
    <property type="match status" value="1"/>
</dbReference>
<evidence type="ECO:0000256" key="2">
    <source>
        <dbReference type="ARBA" id="ARBA00013014"/>
    </source>
</evidence>
<evidence type="ECO:0000256" key="4">
    <source>
        <dbReference type="ARBA" id="ARBA00022655"/>
    </source>
</evidence>
<dbReference type="InterPro" id="IPR036291">
    <property type="entry name" value="NAD(P)-bd_dom_sf"/>
</dbReference>
<dbReference type="InterPro" id="IPR013332">
    <property type="entry name" value="KPR_N"/>
</dbReference>
<dbReference type="InterPro" id="IPR013328">
    <property type="entry name" value="6PGD_dom2"/>
</dbReference>
<evidence type="ECO:0000259" key="8">
    <source>
        <dbReference type="Pfam" id="PF08546"/>
    </source>
</evidence>
<accession>A0AAW9SQ60</accession>
<dbReference type="Gene3D" id="1.10.1040.10">
    <property type="entry name" value="N-(1-d-carboxylethyl)-l-norvaline Dehydrogenase, domain 2"/>
    <property type="match status" value="1"/>
</dbReference>
<sequence length="321" mass="33472">MRFIVYGVGAVGGVVAAALARSGQEVLGIARGAQLEAIRAHGLRLKTPEIDETHSLDCVGAPAEIAFGPDDAILMCMKTQHAEAALDALVAAGVRDQPVFCLQNGVENERRALRRFANVHGVTVLLPSTFLEPGKVVCHARPRFGIFDVGRYPGGTDAADAAFCAAMNRANFAAYPQPEVMQSKYGKLLMNLGNIVMASLGPGAGDGGLHERLKTEAQAVLTAAGIAVTDVGRDDPRRAGILDVTDVPGEAPLGGSTAQSLQRGTGSVETDFLNGEIVLLGRLHGIPTPANAAMLDLAARMLREDLRPGALTAADLRALIG</sequence>
<evidence type="ECO:0000256" key="5">
    <source>
        <dbReference type="ARBA" id="ARBA00032024"/>
    </source>
</evidence>
<dbReference type="Gene3D" id="3.40.50.720">
    <property type="entry name" value="NAD(P)-binding Rossmann-like Domain"/>
    <property type="match status" value="1"/>
</dbReference>
<evidence type="ECO:0000259" key="7">
    <source>
        <dbReference type="Pfam" id="PF02558"/>
    </source>
</evidence>
<evidence type="ECO:0000256" key="3">
    <source>
        <dbReference type="ARBA" id="ARBA00019465"/>
    </source>
</evidence>
<dbReference type="EMBL" id="JBDNCH010000002">
    <property type="protein sequence ID" value="MEN9061125.1"/>
    <property type="molecule type" value="Genomic_DNA"/>
</dbReference>
<dbReference type="GO" id="GO:0015940">
    <property type="term" value="P:pantothenate biosynthetic process"/>
    <property type="evidence" value="ECO:0007669"/>
    <property type="project" value="UniProtKB-KW"/>
</dbReference>
<keyword evidence="10" id="KW-1185">Reference proteome</keyword>
<comment type="catalytic activity">
    <reaction evidence="6">
        <text>(R)-pantoate + NADP(+) = 2-dehydropantoate + NADPH + H(+)</text>
        <dbReference type="Rhea" id="RHEA:16233"/>
        <dbReference type="ChEBI" id="CHEBI:11561"/>
        <dbReference type="ChEBI" id="CHEBI:15378"/>
        <dbReference type="ChEBI" id="CHEBI:15980"/>
        <dbReference type="ChEBI" id="CHEBI:57783"/>
        <dbReference type="ChEBI" id="CHEBI:58349"/>
        <dbReference type="EC" id="1.1.1.169"/>
    </reaction>
</comment>
<dbReference type="SUPFAM" id="SSF48179">
    <property type="entry name" value="6-phosphogluconate dehydrogenase C-terminal domain-like"/>
    <property type="match status" value="1"/>
</dbReference>
<feature type="domain" description="Ketopantoate reductase N-terminal" evidence="7">
    <location>
        <begin position="4"/>
        <end position="140"/>
    </location>
</feature>
<dbReference type="GO" id="GO:0005737">
    <property type="term" value="C:cytoplasm"/>
    <property type="evidence" value="ECO:0007669"/>
    <property type="project" value="TreeGrafter"/>
</dbReference>